<dbReference type="PANTHER" id="PTHR30098:SF2">
    <property type="entry name" value="LEUCYL_PHENYLALANYL-TRNA--PROTEIN TRANSFERASE"/>
    <property type="match status" value="1"/>
</dbReference>
<dbReference type="InterPro" id="IPR016181">
    <property type="entry name" value="Acyl_CoA_acyltransferase"/>
</dbReference>
<dbReference type="InterPro" id="IPR042221">
    <property type="entry name" value="Leu/Phe-tRNA_Trfase_N"/>
</dbReference>
<keyword evidence="3 5" id="KW-0808">Transferase</keyword>
<dbReference type="InterPro" id="IPR042203">
    <property type="entry name" value="Leu/Phe-tRNA_Trfase_C"/>
</dbReference>
<keyword evidence="4 5" id="KW-0012">Acyltransferase</keyword>
<accession>A0A1W1CYT3</accession>
<comment type="subcellular location">
    <subcellularLocation>
        <location evidence="1">Cytoplasm</location>
    </subcellularLocation>
</comment>
<keyword evidence="2" id="KW-0963">Cytoplasm</keyword>
<evidence type="ECO:0000313" key="5">
    <source>
        <dbReference type="EMBL" id="SFV70939.1"/>
    </source>
</evidence>
<evidence type="ECO:0000256" key="2">
    <source>
        <dbReference type="ARBA" id="ARBA00022490"/>
    </source>
</evidence>
<dbReference type="HAMAP" id="MF_00688">
    <property type="entry name" value="Leu_Phe_trans"/>
    <property type="match status" value="1"/>
</dbReference>
<dbReference type="NCBIfam" id="TIGR00667">
    <property type="entry name" value="aat"/>
    <property type="match status" value="1"/>
</dbReference>
<dbReference type="EC" id="2.3.2.6" evidence="5"/>
<dbReference type="AlphaFoldDB" id="A0A1W1CYT3"/>
<dbReference type="SUPFAM" id="SSF55729">
    <property type="entry name" value="Acyl-CoA N-acyltransferases (Nat)"/>
    <property type="match status" value="1"/>
</dbReference>
<dbReference type="PANTHER" id="PTHR30098">
    <property type="entry name" value="LEUCYL/PHENYLALANYL-TRNA--PROTEIN TRANSFERASE"/>
    <property type="match status" value="1"/>
</dbReference>
<proteinExistence type="inferred from homology"/>
<dbReference type="Pfam" id="PF03588">
    <property type="entry name" value="Leu_Phe_trans"/>
    <property type="match status" value="1"/>
</dbReference>
<dbReference type="FunFam" id="3.30.70.3550:FF:000001">
    <property type="entry name" value="Leucyl/phenylalanyl-tRNA--protein transferase"/>
    <property type="match status" value="1"/>
</dbReference>
<dbReference type="Gene3D" id="3.40.630.70">
    <property type="entry name" value="Leucyl/phenylalanyl-tRNA-protein transferase, C-terminal domain"/>
    <property type="match status" value="1"/>
</dbReference>
<reference evidence="5" key="1">
    <citation type="submission" date="2016-10" db="EMBL/GenBank/DDBJ databases">
        <authorList>
            <person name="de Groot N.N."/>
        </authorList>
    </citation>
    <scope>NUCLEOTIDE SEQUENCE</scope>
</reference>
<sequence length="231" mass="26611">MYLPQLSKYSLDFPDPRDANEDGIVAWGGDLNPSRLIRAYQNGIFPWYSHQDPILWWSTDPRLIMELDDFKLSKSLKKSMKKFSYAFDKNFAQVMHNCATIPRKGQQGSWINDELIESFQTLHGMGIAHSVESYNNKGELVGGLYGLVVGRVFCGESMFAYTSNASKAAYAILVRHLKHWGYDFIDCQVPTKHLLSLGAKEVARDYFLMRLHNVNMDKIEHNWEIDNSLFF</sequence>
<dbReference type="InterPro" id="IPR004616">
    <property type="entry name" value="Leu/Phe-tRNA_Trfase"/>
</dbReference>
<organism evidence="5">
    <name type="scientific">hydrothermal vent metagenome</name>
    <dbReference type="NCBI Taxonomy" id="652676"/>
    <lineage>
        <taxon>unclassified sequences</taxon>
        <taxon>metagenomes</taxon>
        <taxon>ecological metagenomes</taxon>
    </lineage>
</organism>
<protein>
    <submittedName>
        <fullName evidence="5">Leucyl/phenylalanyl-tRNA--protein transferase</fullName>
        <ecNumber evidence="5">2.3.2.6</ecNumber>
    </submittedName>
</protein>
<dbReference type="GO" id="GO:0030163">
    <property type="term" value="P:protein catabolic process"/>
    <property type="evidence" value="ECO:0007669"/>
    <property type="project" value="InterPro"/>
</dbReference>
<name>A0A1W1CYT3_9ZZZZ</name>
<gene>
    <name evidence="5" type="ORF">MNB_SM-5-485</name>
</gene>
<dbReference type="GO" id="GO:0005737">
    <property type="term" value="C:cytoplasm"/>
    <property type="evidence" value="ECO:0007669"/>
    <property type="project" value="UniProtKB-SubCell"/>
</dbReference>
<dbReference type="GO" id="GO:0008914">
    <property type="term" value="F:leucyl-tRNA--protein transferase activity"/>
    <property type="evidence" value="ECO:0007669"/>
    <property type="project" value="UniProtKB-EC"/>
</dbReference>
<evidence type="ECO:0000256" key="3">
    <source>
        <dbReference type="ARBA" id="ARBA00022679"/>
    </source>
</evidence>
<evidence type="ECO:0000256" key="4">
    <source>
        <dbReference type="ARBA" id="ARBA00023315"/>
    </source>
</evidence>
<dbReference type="Gene3D" id="3.30.70.3550">
    <property type="entry name" value="Leucyl/phenylalanyl-tRNA-protein transferase, N-terminal domain"/>
    <property type="match status" value="1"/>
</dbReference>
<evidence type="ECO:0000256" key="1">
    <source>
        <dbReference type="ARBA" id="ARBA00004496"/>
    </source>
</evidence>
<dbReference type="EMBL" id="FPHH01000161">
    <property type="protein sequence ID" value="SFV70939.1"/>
    <property type="molecule type" value="Genomic_DNA"/>
</dbReference>